<dbReference type="KEGG" id="mhk:DFR87_10750"/>
<dbReference type="GeneID" id="36835826"/>
<name>A0A2U9IVJ7_9CREN</name>
<dbReference type="OrthoDB" id="34524at2157"/>
<gene>
    <name evidence="1" type="ORF">DFR87_10750</name>
</gene>
<reference evidence="1" key="1">
    <citation type="submission" date="2018-05" db="EMBL/GenBank/DDBJ databases">
        <title>Complete Genome Sequences of Extremely Thermoacidophilic, Metal-Mobilizing Type-Strain Members of the Archaeal Family Sulfolobaceae: Acidianus brierleyi DSM-1651T, Acidianus sulfidivorans DSM-18786T, Metallosphaera hakonensis DSM-7519T, and Metallosphaera prunae DSM-10039T.</title>
        <authorList>
            <person name="Counts J.A."/>
            <person name="Kelly R.M."/>
        </authorList>
    </citation>
    <scope>NUCLEOTIDE SEQUENCE [LARGE SCALE GENOMIC DNA]</scope>
    <source>
        <strain evidence="1">HO1-1</strain>
    </source>
</reference>
<keyword evidence="2" id="KW-1185">Reference proteome</keyword>
<accession>A0A2U9IVJ7</accession>
<organism evidence="1 2">
    <name type="scientific">Metallosphaera hakonensis JCM 8857 = DSM 7519</name>
    <dbReference type="NCBI Taxonomy" id="1293036"/>
    <lineage>
        <taxon>Archaea</taxon>
        <taxon>Thermoproteota</taxon>
        <taxon>Thermoprotei</taxon>
        <taxon>Sulfolobales</taxon>
        <taxon>Sulfolobaceae</taxon>
        <taxon>Metallosphaera</taxon>
    </lineage>
</organism>
<dbReference type="EMBL" id="CP029287">
    <property type="protein sequence ID" value="AWS00080.1"/>
    <property type="molecule type" value="Genomic_DNA"/>
</dbReference>
<dbReference type="AlphaFoldDB" id="A0A2U9IVJ7"/>
<dbReference type="RefSeq" id="WP_054836163.1">
    <property type="nucleotide sequence ID" value="NZ_BBBA01000002.1"/>
</dbReference>
<evidence type="ECO:0000313" key="2">
    <source>
        <dbReference type="Proteomes" id="UP000247586"/>
    </source>
</evidence>
<proteinExistence type="predicted"/>
<evidence type="ECO:0000313" key="1">
    <source>
        <dbReference type="EMBL" id="AWS00080.1"/>
    </source>
</evidence>
<sequence>MVKLINWRKATDLEQKIDIGSIIRTTTADVIMIPLNKGKIVEYIKSTDLDTMEPLIIRIERKINLRRELRRWEREGFKVQIVLPNFVLKAD</sequence>
<protein>
    <submittedName>
        <fullName evidence="1">Uncharacterized protein</fullName>
    </submittedName>
</protein>
<dbReference type="Proteomes" id="UP000247586">
    <property type="component" value="Chromosome"/>
</dbReference>